<feature type="region of interest" description="Disordered" evidence="1">
    <location>
        <begin position="657"/>
        <end position="694"/>
    </location>
</feature>
<feature type="compositionally biased region" description="Gly residues" evidence="1">
    <location>
        <begin position="363"/>
        <end position="372"/>
    </location>
</feature>
<evidence type="ECO:0000259" key="2">
    <source>
        <dbReference type="Pfam" id="PF05170"/>
    </source>
</evidence>
<accession>A0A081BES1</accession>
<feature type="compositionally biased region" description="Gly residues" evidence="1">
    <location>
        <begin position="667"/>
        <end position="677"/>
    </location>
</feature>
<feature type="compositionally biased region" description="Low complexity" evidence="1">
    <location>
        <begin position="129"/>
        <end position="141"/>
    </location>
</feature>
<dbReference type="AlphaFoldDB" id="A0A081BES1"/>
<dbReference type="GO" id="GO:0090313">
    <property type="term" value="P:regulation of protein targeting to membrane"/>
    <property type="evidence" value="ECO:0007669"/>
    <property type="project" value="TreeGrafter"/>
</dbReference>
<comment type="caution">
    <text evidence="3">The sequence shown here is derived from an EMBL/GenBank/DDBJ whole genome shotgun (WGS) entry which is preliminary data.</text>
</comment>
<keyword evidence="4" id="KW-1185">Reference proteome</keyword>
<feature type="domain" description="AsmA" evidence="2">
    <location>
        <begin position="3"/>
        <end position="190"/>
    </location>
</feature>
<evidence type="ECO:0000313" key="4">
    <source>
        <dbReference type="Proteomes" id="UP000028702"/>
    </source>
</evidence>
<sequence length="694" mass="71355">MARIALIVFGIIVLLVGGLVAAASFIPAETYKAEIEKAVKQQTGRQLRIEGDVGITFLPALGVEAEAVRFANAEWGGKPDMVSMDAMQVSLKILPLLSGNVELDRFVLVRPEIHLEVNRQGTPNWQFKPAQEAAEAPASPSTDTGGDETPSEGGAALNDIRLGEIAIENGVASYKDARSGAAYEITEINTVLNLPSLDRQMVFDGSAVWNGDTIELDLTADRPRALIAGGETPFTLSLATPKITSGFDGTVTQADTPKLAGTMNVDIPSVRALAAWAGSPLAEGDGFGPFTIKGTVSATPEVFDFSDAALSFDEMEGKGALNVNLKGQRPKLTGKLDLETINTNVYMAGGASASGGDAPASGTPGGNAGGGSAASSSASGWSDAPIDMSGLKAVDADLALSAQKILVQNITIGESVLGVKLNGGVLTADLSKLALYEGAGKAKVTLNGAQATPALNATFDISNIAAYPLLRDAAEFERLEGTGAMNVSVQTRGKSQKQMISALSGNGSVNFANGAIKGINVAQLLRNVLSGALSGWNAGGTQDTDFSELGGTFTIQNGILSNQDFLLLSPLARVSGAGTVNLPQQTLSYRVEPKLAATLEGQGGDAGAKGIEVPIIIEGPWANPKFRPDLKAILSDPEGAVNTIKDLKDGGGKKLLEGLIGKPAGDGESGGDSGGETSGDKPNVEDAIKGLFGR</sequence>
<dbReference type="Proteomes" id="UP000028702">
    <property type="component" value="Unassembled WGS sequence"/>
</dbReference>
<protein>
    <submittedName>
        <fullName evidence="3">AsmA family protein</fullName>
    </submittedName>
</protein>
<dbReference type="eggNOG" id="COG2982">
    <property type="taxonomic scope" value="Bacteria"/>
</dbReference>
<reference evidence="3 4" key="1">
    <citation type="submission" date="2014-07" db="EMBL/GenBank/DDBJ databases">
        <title>Tepidicaulis marinum gen. nov., sp. nov., a novel marine bacterium denitrifying nitrate to nitrous oxide strictly under microaerobic conditions.</title>
        <authorList>
            <person name="Takeuchi M."/>
            <person name="Yamagishi T."/>
            <person name="Kamagata Y."/>
            <person name="Oshima K."/>
            <person name="Hattori M."/>
            <person name="Katayama T."/>
            <person name="Hanada S."/>
            <person name="Tamaki H."/>
            <person name="Marumo K."/>
            <person name="Maeda H."/>
            <person name="Nedachi M."/>
            <person name="Iwasaki W."/>
            <person name="Suwa Y."/>
            <person name="Sakata S."/>
        </authorList>
    </citation>
    <scope>NUCLEOTIDE SEQUENCE [LARGE SCALE GENOMIC DNA]</scope>
    <source>
        <strain evidence="3 4">MA2</strain>
    </source>
</reference>
<feature type="region of interest" description="Disordered" evidence="1">
    <location>
        <begin position="129"/>
        <end position="155"/>
    </location>
</feature>
<evidence type="ECO:0000313" key="3">
    <source>
        <dbReference type="EMBL" id="GAK46539.1"/>
    </source>
</evidence>
<proteinExistence type="predicted"/>
<dbReference type="InterPro" id="IPR007844">
    <property type="entry name" value="AsmA"/>
</dbReference>
<feature type="region of interest" description="Disordered" evidence="1">
    <location>
        <begin position="353"/>
        <end position="376"/>
    </location>
</feature>
<dbReference type="PANTHER" id="PTHR30441:SF4">
    <property type="entry name" value="PROTEIN ASMA"/>
    <property type="match status" value="1"/>
</dbReference>
<feature type="compositionally biased region" description="Low complexity" evidence="1">
    <location>
        <begin position="353"/>
        <end position="362"/>
    </location>
</feature>
<organism evidence="3 4">
    <name type="scientific">Tepidicaulis marinus</name>
    <dbReference type="NCBI Taxonomy" id="1333998"/>
    <lineage>
        <taxon>Bacteria</taxon>
        <taxon>Pseudomonadati</taxon>
        <taxon>Pseudomonadota</taxon>
        <taxon>Alphaproteobacteria</taxon>
        <taxon>Hyphomicrobiales</taxon>
        <taxon>Parvibaculaceae</taxon>
        <taxon>Tepidicaulis</taxon>
    </lineage>
</organism>
<dbReference type="GO" id="GO:0005886">
    <property type="term" value="C:plasma membrane"/>
    <property type="evidence" value="ECO:0007669"/>
    <property type="project" value="TreeGrafter"/>
</dbReference>
<dbReference type="Pfam" id="PF05170">
    <property type="entry name" value="AsmA"/>
    <property type="match status" value="2"/>
</dbReference>
<dbReference type="EMBL" id="BBIO01000020">
    <property type="protein sequence ID" value="GAK46539.1"/>
    <property type="molecule type" value="Genomic_DNA"/>
</dbReference>
<dbReference type="RefSeq" id="WP_045449227.1">
    <property type="nucleotide sequence ID" value="NZ_BBIO01000020.1"/>
</dbReference>
<dbReference type="PANTHER" id="PTHR30441">
    <property type="entry name" value="DUF748 DOMAIN-CONTAINING PROTEIN"/>
    <property type="match status" value="1"/>
</dbReference>
<name>A0A081BES1_9HYPH</name>
<gene>
    <name evidence="3" type="ORF">M2A_3038</name>
</gene>
<dbReference type="InterPro" id="IPR052894">
    <property type="entry name" value="AsmA-related"/>
</dbReference>
<feature type="domain" description="AsmA" evidence="2">
    <location>
        <begin position="322"/>
        <end position="565"/>
    </location>
</feature>
<feature type="compositionally biased region" description="Basic and acidic residues" evidence="1">
    <location>
        <begin position="678"/>
        <end position="688"/>
    </location>
</feature>
<evidence type="ECO:0000256" key="1">
    <source>
        <dbReference type="SAM" id="MobiDB-lite"/>
    </source>
</evidence>